<reference evidence="2 3" key="1">
    <citation type="submission" date="2019-03" db="EMBL/GenBank/DDBJ databases">
        <title>Complete genome sequence of Citrobacter sp. SNU WT2 isolated from diseased rainbow trout.</title>
        <authorList>
            <person name="Oh W.T."/>
            <person name="Park S.C."/>
        </authorList>
    </citation>
    <scope>NUCLEOTIDE SEQUENCE [LARGE SCALE GENOMIC DNA]</scope>
    <source>
        <strain evidence="2 3">SNU WT2</strain>
    </source>
</reference>
<dbReference type="PANTHER" id="PTHR38457:SF1">
    <property type="entry name" value="REGULATOR ABRB-RELATED"/>
    <property type="match status" value="1"/>
</dbReference>
<keyword evidence="1" id="KW-1133">Transmembrane helix</keyword>
<accession>A0ABX5T2J3</accession>
<feature type="transmembrane region" description="Helical" evidence="1">
    <location>
        <begin position="52"/>
        <end position="74"/>
    </location>
</feature>
<keyword evidence="1" id="KW-0812">Transmembrane</keyword>
<dbReference type="PANTHER" id="PTHR38457">
    <property type="entry name" value="REGULATOR ABRB-RELATED"/>
    <property type="match status" value="1"/>
</dbReference>
<keyword evidence="1" id="KW-0472">Membrane</keyword>
<feature type="transmembrane region" description="Helical" evidence="1">
    <location>
        <begin position="315"/>
        <end position="339"/>
    </location>
</feature>
<evidence type="ECO:0000256" key="1">
    <source>
        <dbReference type="SAM" id="Phobius"/>
    </source>
</evidence>
<keyword evidence="3" id="KW-1185">Reference proteome</keyword>
<dbReference type="NCBIfam" id="TIGR03082">
    <property type="entry name" value="Gneg_AbrB_dup"/>
    <property type="match status" value="2"/>
</dbReference>
<dbReference type="InterPro" id="IPR017516">
    <property type="entry name" value="AbrB_dup"/>
</dbReference>
<sequence length="349" mass="37295">MPVLQWSLLFLLSLLLSLLFLFVHLPGPLLLGSMIVGIIFSLRGISLRPPRCTFLAAQAILGCMIAQNLTGSIFTTLAAHWPMVIAILLATLLSSTAIGWLLVRYSKLPGNTGAWGSSPGGAAAMVAMAQEYGADIRLVAFMQYLRVLLVVAAAALVTRLIMGEQTQAVSEQLVWFPPLSINLFSTLLLAVVAGTAGRLLRIPSGVMLLPMLAGALLNAGGVMVIELPEWLLAMAYMAIGWQIGLGFDKQIFLMALRPLPQILLSIFSLMTICAVMAWGLAHYMQIDFLTAYLATSPGGVDSVAVIAAGSHTDMALIMAMQTLRLFSILLTGPAIARFISAHAPRKAHS</sequence>
<dbReference type="EMBL" id="CP038469">
    <property type="protein sequence ID" value="QBX80684.1"/>
    <property type="molecule type" value="Genomic_DNA"/>
</dbReference>
<feature type="transmembrane region" description="Helical" evidence="1">
    <location>
        <begin position="144"/>
        <end position="162"/>
    </location>
</feature>
<feature type="transmembrane region" description="Helical" evidence="1">
    <location>
        <begin position="259"/>
        <end position="281"/>
    </location>
</feature>
<evidence type="ECO:0000313" key="2">
    <source>
        <dbReference type="EMBL" id="QBX80684.1"/>
    </source>
</evidence>
<evidence type="ECO:0000313" key="3">
    <source>
        <dbReference type="Proteomes" id="UP000296284"/>
    </source>
</evidence>
<dbReference type="PIRSF" id="PIRSF038991">
    <property type="entry name" value="Protein_AbrB"/>
    <property type="match status" value="1"/>
</dbReference>
<gene>
    <name evidence="2" type="ORF">E4Z61_10060</name>
</gene>
<dbReference type="InterPro" id="IPR007820">
    <property type="entry name" value="AbrB_fam"/>
</dbReference>
<feature type="transmembrane region" description="Helical" evidence="1">
    <location>
        <begin position="80"/>
        <end position="103"/>
    </location>
</feature>
<proteinExistence type="predicted"/>
<organism evidence="2 3">
    <name type="scientific">Citrobacter tructae</name>
    <dbReference type="NCBI Taxonomy" id="2562449"/>
    <lineage>
        <taxon>Bacteria</taxon>
        <taxon>Pseudomonadati</taxon>
        <taxon>Pseudomonadota</taxon>
        <taxon>Gammaproteobacteria</taxon>
        <taxon>Enterobacterales</taxon>
        <taxon>Enterobacteriaceae</taxon>
        <taxon>Citrobacter</taxon>
    </lineage>
</organism>
<protein>
    <submittedName>
        <fullName evidence="2">AbrB family transcriptional regulator</fullName>
    </submittedName>
</protein>
<feature type="transmembrane region" description="Helical" evidence="1">
    <location>
        <begin position="206"/>
        <end position="224"/>
    </location>
</feature>
<name>A0ABX5T2J3_9ENTR</name>
<feature type="transmembrane region" description="Helical" evidence="1">
    <location>
        <begin position="6"/>
        <end position="31"/>
    </location>
</feature>
<dbReference type="RefSeq" id="WP_135322640.1">
    <property type="nucleotide sequence ID" value="NZ_CP038469.1"/>
</dbReference>
<feature type="transmembrane region" description="Helical" evidence="1">
    <location>
        <begin position="174"/>
        <end position="194"/>
    </location>
</feature>
<dbReference type="Pfam" id="PF05145">
    <property type="entry name" value="AbrB"/>
    <property type="match status" value="1"/>
</dbReference>
<dbReference type="Proteomes" id="UP000296284">
    <property type="component" value="Chromosome"/>
</dbReference>